<dbReference type="PANTHER" id="PTHR47782:SF14">
    <property type="entry name" value="ZN(II)2CYS6 TRANSCRIPTION FACTOR (EUROFUNG)"/>
    <property type="match status" value="1"/>
</dbReference>
<keyword evidence="3" id="KW-0862">Zinc</keyword>
<dbReference type="CDD" id="cd00067">
    <property type="entry name" value="GAL4"/>
    <property type="match status" value="1"/>
</dbReference>
<dbReference type="VEuPathDB" id="FungiDB:TRIVIDRAFT_80369"/>
<dbReference type="PANTHER" id="PTHR47782">
    <property type="entry name" value="ZN(II)2CYS6 TRANSCRIPTION FACTOR (EUROFUNG)-RELATED"/>
    <property type="match status" value="1"/>
</dbReference>
<keyword evidence="6" id="KW-0804">Transcription</keyword>
<dbReference type="eggNOG" id="ENOG502RQ0X">
    <property type="taxonomic scope" value="Eukaryota"/>
</dbReference>
<dbReference type="GO" id="GO:0005634">
    <property type="term" value="C:nucleus"/>
    <property type="evidence" value="ECO:0007669"/>
    <property type="project" value="UniProtKB-SubCell"/>
</dbReference>
<evidence type="ECO:0000313" key="10">
    <source>
        <dbReference type="EMBL" id="EHK16519.1"/>
    </source>
</evidence>
<dbReference type="InParanoid" id="G9N998"/>
<dbReference type="OrthoDB" id="2154091at2759"/>
<keyword evidence="5" id="KW-0238">DNA-binding</keyword>
<feature type="coiled-coil region" evidence="8">
    <location>
        <begin position="52"/>
        <end position="79"/>
    </location>
</feature>
<keyword evidence="8" id="KW-0175">Coiled coil</keyword>
<evidence type="ECO:0000256" key="5">
    <source>
        <dbReference type="ARBA" id="ARBA00023125"/>
    </source>
</evidence>
<dbReference type="OMA" id="IHAMEIQ"/>
<reference evidence="10 11" key="1">
    <citation type="journal article" date="2011" name="Genome Biol.">
        <title>Comparative genome sequence analysis underscores mycoparasitism as the ancestral life style of Trichoderma.</title>
        <authorList>
            <person name="Kubicek C.P."/>
            <person name="Herrera-Estrella A."/>
            <person name="Seidl-Seiboth V."/>
            <person name="Martinez D.A."/>
            <person name="Druzhinina I.S."/>
            <person name="Thon M."/>
            <person name="Zeilinger S."/>
            <person name="Casas-Flores S."/>
            <person name="Horwitz B.A."/>
            <person name="Mukherjee P.K."/>
            <person name="Mukherjee M."/>
            <person name="Kredics L."/>
            <person name="Alcaraz L.D."/>
            <person name="Aerts A."/>
            <person name="Antal Z."/>
            <person name="Atanasova L."/>
            <person name="Cervantes-Badillo M.G."/>
            <person name="Challacombe J."/>
            <person name="Chertkov O."/>
            <person name="McCluskey K."/>
            <person name="Coulpier F."/>
            <person name="Deshpande N."/>
            <person name="von Doehren H."/>
            <person name="Ebbole D.J."/>
            <person name="Esquivel-Naranjo E.U."/>
            <person name="Fekete E."/>
            <person name="Flipphi M."/>
            <person name="Glaser F."/>
            <person name="Gomez-Rodriguez E.Y."/>
            <person name="Gruber S."/>
            <person name="Han C."/>
            <person name="Henrissat B."/>
            <person name="Hermosa R."/>
            <person name="Hernandez-Onate M."/>
            <person name="Karaffa L."/>
            <person name="Kosti I."/>
            <person name="Le Crom S."/>
            <person name="Lindquist E."/>
            <person name="Lucas S."/>
            <person name="Luebeck M."/>
            <person name="Luebeck P.S."/>
            <person name="Margeot A."/>
            <person name="Metz B."/>
            <person name="Misra M."/>
            <person name="Nevalainen H."/>
            <person name="Omann M."/>
            <person name="Packer N."/>
            <person name="Perrone G."/>
            <person name="Uresti-Rivera E.E."/>
            <person name="Salamov A."/>
            <person name="Schmoll M."/>
            <person name="Seiboth B."/>
            <person name="Shapiro H."/>
            <person name="Sukno S."/>
            <person name="Tamayo-Ramos J.A."/>
            <person name="Tisch D."/>
            <person name="Wiest A."/>
            <person name="Wilkinson H.H."/>
            <person name="Zhang M."/>
            <person name="Coutinho P.M."/>
            <person name="Kenerley C.M."/>
            <person name="Monte E."/>
            <person name="Baker S.E."/>
            <person name="Grigoriev I.V."/>
        </authorList>
    </citation>
    <scope>NUCLEOTIDE SEQUENCE [LARGE SCALE GENOMIC DNA]</scope>
    <source>
        <strain evidence="11">Gv29-8 / FGSC 10586</strain>
    </source>
</reference>
<dbReference type="GO" id="GO:0008270">
    <property type="term" value="F:zinc ion binding"/>
    <property type="evidence" value="ECO:0007669"/>
    <property type="project" value="InterPro"/>
</dbReference>
<sequence>MNESVESVGSPRSGLACQNCRQRKRKCDRQVPRCGMCMRRGLECVMQVVKSTEGQEGAVQSLEKEISNLETQLSRLQTTAAELHPTSAVFQQQIDPTPAHFEASIPSITSREQSMDTVDLDVLREVETVSLYRGELYSLQKMTQRALRLANCDPRGILDLSPKKSLLASYGSSVYSRSNALSEYLDNNVAVSYANKYFSYIHPTFPIVSEDIVRSTLNKVAVGSQTDLGDRVIYYLILSIGAILPINSSAAFDTLNSTDYFIHAMEIQYSYDESATTAQILLLLTICSLFDPSTGSSWHLMDLAMQACIVMGYHQLQPELRVTAEADGDGIKLFQAAYVLDFCTSSALGLPMCIQNRDISSGWEAYIVKPPDICTPDSGEKGLSLVEMFSWAYELCNNPQNDAAGYLSYYNEYIHRRRLNRKGEISYLPRVLGLQLATQSLRKSTGTGSAFEAMSKVVQDHLTVLQNSVTIWFALPWITGYSIFQLGLLQILLCDGLPEKQRISQISQTLSLVEMILSVISTKFPGLYPHCALVDKVLTQMTSSDVDYRHNIDFLDGSDLYEFCRNALSRINRMTNHLLIG</sequence>
<dbReference type="SMART" id="SM00066">
    <property type="entry name" value="GAL4"/>
    <property type="match status" value="1"/>
</dbReference>
<comment type="caution">
    <text evidence="10">The sequence shown here is derived from an EMBL/GenBank/DDBJ whole genome shotgun (WGS) entry which is preliminary data.</text>
</comment>
<organism evidence="10 11">
    <name type="scientific">Hypocrea virens (strain Gv29-8 / FGSC 10586)</name>
    <name type="common">Gliocladium virens</name>
    <name type="synonym">Trichoderma virens</name>
    <dbReference type="NCBI Taxonomy" id="413071"/>
    <lineage>
        <taxon>Eukaryota</taxon>
        <taxon>Fungi</taxon>
        <taxon>Dikarya</taxon>
        <taxon>Ascomycota</taxon>
        <taxon>Pezizomycotina</taxon>
        <taxon>Sordariomycetes</taxon>
        <taxon>Hypocreomycetidae</taxon>
        <taxon>Hypocreales</taxon>
        <taxon>Hypocreaceae</taxon>
        <taxon>Trichoderma</taxon>
    </lineage>
</organism>
<dbReference type="GO" id="GO:0000981">
    <property type="term" value="F:DNA-binding transcription factor activity, RNA polymerase II-specific"/>
    <property type="evidence" value="ECO:0007669"/>
    <property type="project" value="InterPro"/>
</dbReference>
<dbReference type="InterPro" id="IPR036864">
    <property type="entry name" value="Zn2-C6_fun-type_DNA-bd_sf"/>
</dbReference>
<dbReference type="InterPro" id="IPR001138">
    <property type="entry name" value="Zn2Cys6_DnaBD"/>
</dbReference>
<proteinExistence type="predicted"/>
<evidence type="ECO:0000259" key="9">
    <source>
        <dbReference type="PROSITE" id="PS50048"/>
    </source>
</evidence>
<dbReference type="InterPro" id="IPR007219">
    <property type="entry name" value="XnlR_reg_dom"/>
</dbReference>
<dbReference type="SMART" id="SM00906">
    <property type="entry name" value="Fungal_trans"/>
    <property type="match status" value="1"/>
</dbReference>
<dbReference type="Pfam" id="PF00172">
    <property type="entry name" value="Zn_clus"/>
    <property type="match status" value="1"/>
</dbReference>
<accession>G9N998</accession>
<evidence type="ECO:0000256" key="3">
    <source>
        <dbReference type="ARBA" id="ARBA00022833"/>
    </source>
</evidence>
<evidence type="ECO:0000256" key="7">
    <source>
        <dbReference type="ARBA" id="ARBA00023242"/>
    </source>
</evidence>
<dbReference type="AlphaFoldDB" id="G9N998"/>
<keyword evidence="2" id="KW-0479">Metal-binding</keyword>
<protein>
    <recommendedName>
        <fullName evidence="9">Zn(2)-C6 fungal-type domain-containing protein</fullName>
    </recommendedName>
</protein>
<dbReference type="GeneID" id="25798166"/>
<keyword evidence="4" id="KW-0805">Transcription regulation</keyword>
<evidence type="ECO:0000256" key="8">
    <source>
        <dbReference type="SAM" id="Coils"/>
    </source>
</evidence>
<dbReference type="GO" id="GO:0006351">
    <property type="term" value="P:DNA-templated transcription"/>
    <property type="evidence" value="ECO:0007669"/>
    <property type="project" value="InterPro"/>
</dbReference>
<keyword evidence="11" id="KW-1185">Reference proteome</keyword>
<dbReference type="Proteomes" id="UP000007115">
    <property type="component" value="Unassembled WGS sequence"/>
</dbReference>
<dbReference type="Pfam" id="PF04082">
    <property type="entry name" value="Fungal_trans"/>
    <property type="match status" value="1"/>
</dbReference>
<dbReference type="PROSITE" id="PS50048">
    <property type="entry name" value="ZN2_CY6_FUNGAL_2"/>
    <property type="match status" value="1"/>
</dbReference>
<dbReference type="CDD" id="cd12148">
    <property type="entry name" value="fungal_TF_MHR"/>
    <property type="match status" value="1"/>
</dbReference>
<dbReference type="EMBL" id="ABDF02000090">
    <property type="protein sequence ID" value="EHK16519.1"/>
    <property type="molecule type" value="Genomic_DNA"/>
</dbReference>
<dbReference type="InterPro" id="IPR052202">
    <property type="entry name" value="Yeast_MetPath_Reg"/>
</dbReference>
<keyword evidence="7" id="KW-0539">Nucleus</keyword>
<evidence type="ECO:0000256" key="6">
    <source>
        <dbReference type="ARBA" id="ARBA00023163"/>
    </source>
</evidence>
<dbReference type="SUPFAM" id="SSF57701">
    <property type="entry name" value="Zn2/Cys6 DNA-binding domain"/>
    <property type="match status" value="1"/>
</dbReference>
<comment type="subcellular location">
    <subcellularLocation>
        <location evidence="1">Nucleus</location>
    </subcellularLocation>
</comment>
<evidence type="ECO:0000256" key="1">
    <source>
        <dbReference type="ARBA" id="ARBA00004123"/>
    </source>
</evidence>
<dbReference type="GO" id="GO:0045944">
    <property type="term" value="P:positive regulation of transcription by RNA polymerase II"/>
    <property type="evidence" value="ECO:0007669"/>
    <property type="project" value="TreeGrafter"/>
</dbReference>
<name>G9N998_HYPVG</name>
<feature type="domain" description="Zn(2)-C6 fungal-type" evidence="9">
    <location>
        <begin position="16"/>
        <end position="46"/>
    </location>
</feature>
<gene>
    <name evidence="10" type="ORF">TRIVIDRAFT_80369</name>
</gene>
<dbReference type="HOGENOM" id="CLU_474898_0_0_1"/>
<dbReference type="PROSITE" id="PS00463">
    <property type="entry name" value="ZN2_CY6_FUNGAL_1"/>
    <property type="match status" value="1"/>
</dbReference>
<dbReference type="GO" id="GO:0043565">
    <property type="term" value="F:sequence-specific DNA binding"/>
    <property type="evidence" value="ECO:0007669"/>
    <property type="project" value="TreeGrafter"/>
</dbReference>
<evidence type="ECO:0000313" key="11">
    <source>
        <dbReference type="Proteomes" id="UP000007115"/>
    </source>
</evidence>
<evidence type="ECO:0000256" key="2">
    <source>
        <dbReference type="ARBA" id="ARBA00022723"/>
    </source>
</evidence>
<dbReference type="RefSeq" id="XP_013950727.1">
    <property type="nucleotide sequence ID" value="XM_014095252.1"/>
</dbReference>
<dbReference type="Gene3D" id="4.10.240.10">
    <property type="entry name" value="Zn(2)-C6 fungal-type DNA-binding domain"/>
    <property type="match status" value="1"/>
</dbReference>
<dbReference type="STRING" id="413071.G9N998"/>
<evidence type="ECO:0000256" key="4">
    <source>
        <dbReference type="ARBA" id="ARBA00023015"/>
    </source>
</evidence>